<sequence length="167" mass="17804">MIHTTGGGGFATTTQDLVKLIETPKEHFGEHLATLGGIEGIAATLKSSLVAGLDSNNAQDLQAREDVFGRNYIEPEKPATILELMWEAFHDSTIIVLTISGTVSTILGFTVPHEGGTGSDWVEGASILGAVLLVITVSAVNDYQKEKQFAALNAIKEDEKIKVIRNG</sequence>
<feature type="transmembrane region" description="Helical" evidence="3">
    <location>
        <begin position="94"/>
        <end position="112"/>
    </location>
</feature>
<dbReference type="VEuPathDB" id="FungiDB:SPRG_17017"/>
<dbReference type="EMBL" id="KK583641">
    <property type="protein sequence ID" value="KDO17514.1"/>
    <property type="molecule type" value="Genomic_DNA"/>
</dbReference>
<dbReference type="STRING" id="695850.A0A067BGI2"/>
<dbReference type="GO" id="GO:0005388">
    <property type="term" value="F:P-type calcium transporter activity"/>
    <property type="evidence" value="ECO:0007669"/>
    <property type="project" value="TreeGrafter"/>
</dbReference>
<feature type="transmembrane region" description="Helical" evidence="3">
    <location>
        <begin position="124"/>
        <end position="143"/>
    </location>
</feature>
<dbReference type="FunFam" id="1.20.1110.10:FF:000036">
    <property type="entry name" value="Calcium-transporting ATPase"/>
    <property type="match status" value="1"/>
</dbReference>
<dbReference type="Gene3D" id="1.20.1110.10">
    <property type="entry name" value="Calcium-transporting ATPase, transmembrane domain"/>
    <property type="match status" value="1"/>
</dbReference>
<dbReference type="GO" id="GO:0012505">
    <property type="term" value="C:endomembrane system"/>
    <property type="evidence" value="ECO:0007669"/>
    <property type="project" value="UniProtKB-SubCell"/>
</dbReference>
<dbReference type="OrthoDB" id="116380at2759"/>
<dbReference type="GeneID" id="24138584"/>
<dbReference type="Proteomes" id="UP000030745">
    <property type="component" value="Unassembled WGS sequence"/>
</dbReference>
<evidence type="ECO:0000256" key="1">
    <source>
        <dbReference type="ARBA" id="ARBA00004127"/>
    </source>
</evidence>
<dbReference type="RefSeq" id="XP_012211780.1">
    <property type="nucleotide sequence ID" value="XM_012356390.1"/>
</dbReference>
<name>A0A067BGI2_SAPPC</name>
<evidence type="ECO:0000259" key="4">
    <source>
        <dbReference type="SMART" id="SM00831"/>
    </source>
</evidence>
<dbReference type="Pfam" id="PF00690">
    <property type="entry name" value="Cation_ATPase_N"/>
    <property type="match status" value="1"/>
</dbReference>
<dbReference type="InterPro" id="IPR023298">
    <property type="entry name" value="ATPase_P-typ_TM_dom_sf"/>
</dbReference>
<reference evidence="5 6" key="1">
    <citation type="journal article" date="2013" name="PLoS Genet.">
        <title>Distinctive expansion of potential virulence genes in the genome of the oomycete fish pathogen Saprolegnia parasitica.</title>
        <authorList>
            <person name="Jiang R.H."/>
            <person name="de Bruijn I."/>
            <person name="Haas B.J."/>
            <person name="Belmonte R."/>
            <person name="Lobach L."/>
            <person name="Christie J."/>
            <person name="van den Ackerveken G."/>
            <person name="Bottin A."/>
            <person name="Bulone V."/>
            <person name="Diaz-Moreno S.M."/>
            <person name="Dumas B."/>
            <person name="Fan L."/>
            <person name="Gaulin E."/>
            <person name="Govers F."/>
            <person name="Grenville-Briggs L.J."/>
            <person name="Horner N.R."/>
            <person name="Levin J.Z."/>
            <person name="Mammella M."/>
            <person name="Meijer H.J."/>
            <person name="Morris P."/>
            <person name="Nusbaum C."/>
            <person name="Oome S."/>
            <person name="Phillips A.J."/>
            <person name="van Rooyen D."/>
            <person name="Rzeszutek E."/>
            <person name="Saraiva M."/>
            <person name="Secombes C.J."/>
            <person name="Seidl M.F."/>
            <person name="Snel B."/>
            <person name="Stassen J.H."/>
            <person name="Sykes S."/>
            <person name="Tripathy S."/>
            <person name="van den Berg H."/>
            <person name="Vega-Arreguin J.C."/>
            <person name="Wawra S."/>
            <person name="Young S.K."/>
            <person name="Zeng Q."/>
            <person name="Dieguez-Uribeondo J."/>
            <person name="Russ C."/>
            <person name="Tyler B.M."/>
            <person name="van West P."/>
        </authorList>
    </citation>
    <scope>NUCLEOTIDE SEQUENCE [LARGE SCALE GENOMIC DNA]</scope>
    <source>
        <strain evidence="5 6">CBS 223.65</strain>
    </source>
</reference>
<evidence type="ECO:0000256" key="2">
    <source>
        <dbReference type="ARBA" id="ARBA00022842"/>
    </source>
</evidence>
<feature type="non-terminal residue" evidence="5">
    <location>
        <position position="167"/>
    </location>
</feature>
<feature type="domain" description="Cation-transporting P-type ATPase N-terminal" evidence="4">
    <location>
        <begin position="31"/>
        <end position="109"/>
    </location>
</feature>
<organism evidence="5 6">
    <name type="scientific">Saprolegnia parasitica (strain CBS 223.65)</name>
    <dbReference type="NCBI Taxonomy" id="695850"/>
    <lineage>
        <taxon>Eukaryota</taxon>
        <taxon>Sar</taxon>
        <taxon>Stramenopiles</taxon>
        <taxon>Oomycota</taxon>
        <taxon>Saprolegniomycetes</taxon>
        <taxon>Saprolegniales</taxon>
        <taxon>Saprolegniaceae</taxon>
        <taxon>Saprolegnia</taxon>
    </lineage>
</organism>
<proteinExistence type="predicted"/>
<keyword evidence="3" id="KW-1133">Transmembrane helix</keyword>
<dbReference type="PANTHER" id="PTHR24093:SF369">
    <property type="entry name" value="CALCIUM-TRANSPORTING ATPASE"/>
    <property type="match status" value="1"/>
</dbReference>
<dbReference type="PANTHER" id="PTHR24093">
    <property type="entry name" value="CATION TRANSPORTING ATPASE"/>
    <property type="match status" value="1"/>
</dbReference>
<evidence type="ECO:0000256" key="3">
    <source>
        <dbReference type="SAM" id="Phobius"/>
    </source>
</evidence>
<dbReference type="Gene3D" id="2.70.150.10">
    <property type="entry name" value="Calcium-transporting ATPase, cytoplasmic transduction domain A"/>
    <property type="match status" value="1"/>
</dbReference>
<dbReference type="KEGG" id="spar:SPRG_17017"/>
<comment type="subcellular location">
    <subcellularLocation>
        <location evidence="1">Endomembrane system</location>
        <topology evidence="1">Multi-pass membrane protein</topology>
    </subcellularLocation>
</comment>
<keyword evidence="6" id="KW-1185">Reference proteome</keyword>
<dbReference type="AlphaFoldDB" id="A0A067BGI2"/>
<dbReference type="InterPro" id="IPR004014">
    <property type="entry name" value="ATPase_P-typ_cation-transptr_N"/>
</dbReference>
<dbReference type="SUPFAM" id="SSF81665">
    <property type="entry name" value="Calcium ATPase, transmembrane domain M"/>
    <property type="match status" value="1"/>
</dbReference>
<protein>
    <recommendedName>
        <fullName evidence="4">Cation-transporting P-type ATPase N-terminal domain-containing protein</fullName>
    </recommendedName>
</protein>
<evidence type="ECO:0000313" key="6">
    <source>
        <dbReference type="Proteomes" id="UP000030745"/>
    </source>
</evidence>
<keyword evidence="3" id="KW-0472">Membrane</keyword>
<dbReference type="SMART" id="SM00831">
    <property type="entry name" value="Cation_ATPase_N"/>
    <property type="match status" value="1"/>
</dbReference>
<keyword evidence="3" id="KW-0812">Transmembrane</keyword>
<accession>A0A067BGI2</accession>
<gene>
    <name evidence="5" type="ORF">SPRG_17017</name>
</gene>
<dbReference type="GO" id="GO:0005886">
    <property type="term" value="C:plasma membrane"/>
    <property type="evidence" value="ECO:0007669"/>
    <property type="project" value="TreeGrafter"/>
</dbReference>
<evidence type="ECO:0000313" key="5">
    <source>
        <dbReference type="EMBL" id="KDO17514.1"/>
    </source>
</evidence>
<keyword evidence="2" id="KW-0460">Magnesium</keyword>